<evidence type="ECO:0000313" key="4">
    <source>
        <dbReference type="Proteomes" id="UP000178747"/>
    </source>
</evidence>
<feature type="domain" description="YdbS-like PH" evidence="2">
    <location>
        <begin position="90"/>
        <end position="165"/>
    </location>
</feature>
<evidence type="ECO:0000313" key="3">
    <source>
        <dbReference type="EMBL" id="OGY47916.1"/>
    </source>
</evidence>
<feature type="transmembrane region" description="Helical" evidence="1">
    <location>
        <begin position="59"/>
        <end position="79"/>
    </location>
</feature>
<comment type="caution">
    <text evidence="3">The sequence shown here is derived from an EMBL/GenBank/DDBJ whole genome shotgun (WGS) entry which is preliminary data.</text>
</comment>
<keyword evidence="1" id="KW-0472">Membrane</keyword>
<reference evidence="3 4" key="1">
    <citation type="journal article" date="2016" name="Nat. Commun.">
        <title>Thousands of microbial genomes shed light on interconnected biogeochemical processes in an aquifer system.</title>
        <authorList>
            <person name="Anantharaman K."/>
            <person name="Brown C.T."/>
            <person name="Hug L.A."/>
            <person name="Sharon I."/>
            <person name="Castelle C.J."/>
            <person name="Probst A.J."/>
            <person name="Thomas B.C."/>
            <person name="Singh A."/>
            <person name="Wilkins M.J."/>
            <person name="Karaoz U."/>
            <person name="Brodie E.L."/>
            <person name="Williams K.H."/>
            <person name="Hubbard S.S."/>
            <person name="Banfield J.F."/>
        </authorList>
    </citation>
    <scope>NUCLEOTIDE SEQUENCE [LARGE SCALE GENOMIC DNA]</scope>
</reference>
<feature type="transmembrane region" description="Helical" evidence="1">
    <location>
        <begin position="30"/>
        <end position="47"/>
    </location>
</feature>
<dbReference type="Pfam" id="PF03703">
    <property type="entry name" value="bPH_2"/>
    <property type="match status" value="1"/>
</dbReference>
<sequence>MLKFYLLHHLENEKIIMLLRRHWFIIFKKIALWTIVAILPLIFYFVAGDVLVGLLPPDLAYPISILFISIYYLYIWLFMFHSFVDYYLDVWIVTTERIVNIEQKGLFARQVSEQKLYRIQDVTSELKGFFSTILNYGLVHIQTAGEKPRFIFKEIPDPQGVAKKIIKIVEENKKFHQLMEKEDKINTRNQ</sequence>
<dbReference type="PANTHER" id="PTHR37938">
    <property type="entry name" value="BLL0215 PROTEIN"/>
    <property type="match status" value="1"/>
</dbReference>
<dbReference type="EMBL" id="MHIH01000007">
    <property type="protein sequence ID" value="OGY47916.1"/>
    <property type="molecule type" value="Genomic_DNA"/>
</dbReference>
<dbReference type="PANTHER" id="PTHR37938:SF1">
    <property type="entry name" value="BLL0215 PROTEIN"/>
    <property type="match status" value="1"/>
</dbReference>
<gene>
    <name evidence="3" type="ORF">A3J62_02750</name>
</gene>
<evidence type="ECO:0000256" key="1">
    <source>
        <dbReference type="SAM" id="Phobius"/>
    </source>
</evidence>
<organism evidence="3 4">
    <name type="scientific">Candidatus Buchananbacteria bacterium RIFCSPHIGHO2_02_FULL_38_8</name>
    <dbReference type="NCBI Taxonomy" id="1797538"/>
    <lineage>
        <taxon>Bacteria</taxon>
        <taxon>Candidatus Buchananiibacteriota</taxon>
    </lineage>
</organism>
<proteinExistence type="predicted"/>
<accession>A0A1G1Y7V6</accession>
<keyword evidence="1" id="KW-1133">Transmembrane helix</keyword>
<dbReference type="Proteomes" id="UP000178747">
    <property type="component" value="Unassembled WGS sequence"/>
</dbReference>
<keyword evidence="1" id="KW-0812">Transmembrane</keyword>
<dbReference type="InterPro" id="IPR005182">
    <property type="entry name" value="YdbS-like_PH"/>
</dbReference>
<evidence type="ECO:0000259" key="2">
    <source>
        <dbReference type="Pfam" id="PF03703"/>
    </source>
</evidence>
<dbReference type="AlphaFoldDB" id="A0A1G1Y7V6"/>
<protein>
    <recommendedName>
        <fullName evidence="2">YdbS-like PH domain-containing protein</fullName>
    </recommendedName>
</protein>
<name>A0A1G1Y7V6_9BACT</name>